<evidence type="ECO:0000313" key="8">
    <source>
        <dbReference type="EMBL" id="GAV00358.1"/>
    </source>
</evidence>
<feature type="region of interest" description="Disordered" evidence="5">
    <location>
        <begin position="238"/>
        <end position="257"/>
    </location>
</feature>
<keyword evidence="9" id="KW-1185">Reference proteome</keyword>
<dbReference type="Pfam" id="PF00916">
    <property type="entry name" value="Sulfate_transp"/>
    <property type="match status" value="1"/>
</dbReference>
<reference evidence="8 9" key="1">
    <citation type="journal article" date="2016" name="Nat. Commun.">
        <title>Extremotolerant tardigrade genome and improved radiotolerance of human cultured cells by tardigrade-unique protein.</title>
        <authorList>
            <person name="Hashimoto T."/>
            <person name="Horikawa D.D."/>
            <person name="Saito Y."/>
            <person name="Kuwahara H."/>
            <person name="Kozuka-Hata H."/>
            <person name="Shin-I T."/>
            <person name="Minakuchi Y."/>
            <person name="Ohishi K."/>
            <person name="Motoyama A."/>
            <person name="Aizu T."/>
            <person name="Enomoto A."/>
            <person name="Kondo K."/>
            <person name="Tanaka S."/>
            <person name="Hara Y."/>
            <person name="Koshikawa S."/>
            <person name="Sagara H."/>
            <person name="Miura T."/>
            <person name="Yokobori S."/>
            <person name="Miyagawa K."/>
            <person name="Suzuki Y."/>
            <person name="Kubo T."/>
            <person name="Oyama M."/>
            <person name="Kohara Y."/>
            <person name="Fujiyama A."/>
            <person name="Arakawa K."/>
            <person name="Katayama T."/>
            <person name="Toyoda A."/>
            <person name="Kunieda T."/>
        </authorList>
    </citation>
    <scope>NUCLEOTIDE SEQUENCE [LARGE SCALE GENOMIC DNA]</scope>
    <source>
        <strain evidence="8 9">YOKOZUNA-1</strain>
    </source>
</reference>
<protein>
    <recommendedName>
        <fullName evidence="7">STAS domain-containing protein</fullName>
    </recommendedName>
</protein>
<gene>
    <name evidence="8" type="primary">RvY_11221</name>
    <name evidence="8" type="synonym">RvY_11221.1</name>
    <name evidence="8" type="ORF">RvY_11221-1</name>
</gene>
<sequence length="394" mass="43679">MAAGVGRGLINQSMGSKSQLSSIFASIFMAILIGYAGPAISYIPVCIVSTNIVLFLSMSLKGFADLPMIWRGSRFDACVWVATFICCITLNVQIGLFFGIAISVLMLILKSQKPRLRVLGKLKNSGGFVPIKYYEQAEEIEGIRIIQIQSPFHYASAPYLIENIKSLALEQQTAKRISPGSSRVATNKEPTLTTNALLRTSKPRPLFRKSSLKVANISASYNDLQHIHSRDLELESTISERSSLDSTPYSSVDDDAQNSPKMATGEFILVGPHHRNVGTFRVILDLGTMGYMDAVGIRALEQVASDLRAKGIEVLLAKIKGPLRKQLRGLESHKIIPERNIFPSVVEAVAEAMRRIRVNTAGTDKAIREYRDERFYDLVYVPVEGYPFVQYDKD</sequence>
<evidence type="ECO:0000256" key="2">
    <source>
        <dbReference type="ARBA" id="ARBA00022692"/>
    </source>
</evidence>
<evidence type="ECO:0000256" key="6">
    <source>
        <dbReference type="SAM" id="Phobius"/>
    </source>
</evidence>
<dbReference type="STRING" id="947166.A0A1D1VKU2"/>
<dbReference type="GO" id="GO:0055085">
    <property type="term" value="P:transmembrane transport"/>
    <property type="evidence" value="ECO:0007669"/>
    <property type="project" value="InterPro"/>
</dbReference>
<dbReference type="AlphaFoldDB" id="A0A1D1VKU2"/>
<dbReference type="Pfam" id="PF01740">
    <property type="entry name" value="STAS"/>
    <property type="match status" value="1"/>
</dbReference>
<accession>A0A1D1VKU2</accession>
<feature type="transmembrane region" description="Helical" evidence="6">
    <location>
        <begin position="20"/>
        <end position="37"/>
    </location>
</feature>
<feature type="transmembrane region" description="Helical" evidence="6">
    <location>
        <begin position="42"/>
        <end position="60"/>
    </location>
</feature>
<feature type="domain" description="STAS" evidence="7">
    <location>
        <begin position="133"/>
        <end position="352"/>
    </location>
</feature>
<dbReference type="EMBL" id="BDGG01000006">
    <property type="protein sequence ID" value="GAV00358.1"/>
    <property type="molecule type" value="Genomic_DNA"/>
</dbReference>
<dbReference type="InterPro" id="IPR002645">
    <property type="entry name" value="STAS_dom"/>
</dbReference>
<evidence type="ECO:0000313" key="9">
    <source>
        <dbReference type="Proteomes" id="UP000186922"/>
    </source>
</evidence>
<evidence type="ECO:0000256" key="4">
    <source>
        <dbReference type="ARBA" id="ARBA00023136"/>
    </source>
</evidence>
<evidence type="ECO:0000259" key="7">
    <source>
        <dbReference type="PROSITE" id="PS50801"/>
    </source>
</evidence>
<evidence type="ECO:0000256" key="1">
    <source>
        <dbReference type="ARBA" id="ARBA00004141"/>
    </source>
</evidence>
<dbReference type="InterPro" id="IPR036513">
    <property type="entry name" value="STAS_dom_sf"/>
</dbReference>
<dbReference type="OrthoDB" id="288203at2759"/>
<evidence type="ECO:0000256" key="3">
    <source>
        <dbReference type="ARBA" id="ARBA00022989"/>
    </source>
</evidence>
<name>A0A1D1VKU2_RAMVA</name>
<proteinExistence type="predicted"/>
<feature type="compositionally biased region" description="Polar residues" evidence="5">
    <location>
        <begin position="238"/>
        <end position="250"/>
    </location>
</feature>
<organism evidence="8 9">
    <name type="scientific">Ramazzottius varieornatus</name>
    <name type="common">Water bear</name>
    <name type="synonym">Tardigrade</name>
    <dbReference type="NCBI Taxonomy" id="947166"/>
    <lineage>
        <taxon>Eukaryota</taxon>
        <taxon>Metazoa</taxon>
        <taxon>Ecdysozoa</taxon>
        <taxon>Tardigrada</taxon>
        <taxon>Eutardigrada</taxon>
        <taxon>Parachela</taxon>
        <taxon>Hypsibioidea</taxon>
        <taxon>Ramazzottiidae</taxon>
        <taxon>Ramazzottius</taxon>
    </lineage>
</organism>
<dbReference type="CDD" id="cd07042">
    <property type="entry name" value="STAS_SulP_like_sulfate_transporter"/>
    <property type="match status" value="1"/>
</dbReference>
<evidence type="ECO:0000256" key="5">
    <source>
        <dbReference type="SAM" id="MobiDB-lite"/>
    </source>
</evidence>
<dbReference type="PANTHER" id="PTHR11814">
    <property type="entry name" value="SULFATE TRANSPORTER"/>
    <property type="match status" value="1"/>
</dbReference>
<feature type="transmembrane region" description="Helical" evidence="6">
    <location>
        <begin position="80"/>
        <end position="109"/>
    </location>
</feature>
<keyword evidence="4 6" id="KW-0472">Membrane</keyword>
<dbReference type="InterPro" id="IPR011547">
    <property type="entry name" value="SLC26A/SulP_dom"/>
</dbReference>
<keyword evidence="3 6" id="KW-1133">Transmembrane helix</keyword>
<comment type="caution">
    <text evidence="8">The sequence shown here is derived from an EMBL/GenBank/DDBJ whole genome shotgun (WGS) entry which is preliminary data.</text>
</comment>
<keyword evidence="2 6" id="KW-0812">Transmembrane</keyword>
<dbReference type="InterPro" id="IPR001902">
    <property type="entry name" value="SLC26A/SulP_fam"/>
</dbReference>
<dbReference type="Gene3D" id="3.30.750.24">
    <property type="entry name" value="STAS domain"/>
    <property type="match status" value="1"/>
</dbReference>
<comment type="subcellular location">
    <subcellularLocation>
        <location evidence="1">Membrane</location>
        <topology evidence="1">Multi-pass membrane protein</topology>
    </subcellularLocation>
</comment>
<dbReference type="Proteomes" id="UP000186922">
    <property type="component" value="Unassembled WGS sequence"/>
</dbReference>
<dbReference type="PROSITE" id="PS50801">
    <property type="entry name" value="STAS"/>
    <property type="match status" value="1"/>
</dbReference>
<dbReference type="GO" id="GO:0016020">
    <property type="term" value="C:membrane"/>
    <property type="evidence" value="ECO:0007669"/>
    <property type="project" value="UniProtKB-SubCell"/>
</dbReference>
<dbReference type="SUPFAM" id="SSF52091">
    <property type="entry name" value="SpoIIaa-like"/>
    <property type="match status" value="1"/>
</dbReference>